<evidence type="ECO:0000313" key="2">
    <source>
        <dbReference type="Proteomes" id="UP000255265"/>
    </source>
</evidence>
<reference evidence="1 2" key="1">
    <citation type="submission" date="2018-07" db="EMBL/GenBank/DDBJ databases">
        <title>Genomic Encyclopedia of Type Strains, Phase IV (KMG-IV): sequencing the most valuable type-strain genomes for metagenomic binning, comparative biology and taxonomic classification.</title>
        <authorList>
            <person name="Goeker M."/>
        </authorList>
    </citation>
    <scope>NUCLEOTIDE SEQUENCE [LARGE SCALE GENOMIC DNA]</scope>
    <source>
        <strain evidence="1 2">DSM 21352</strain>
    </source>
</reference>
<sequence>MRRRNSSSVYMAVLVLLAACNPVFNWRDVPLGDGLLVLLPCKPDRAQREVDLSGQAVSLDMAGCTVGDVTFAVARMDGGNSPVEARRRLEAWRTAARAPWRARGQVQESPARVPRAAEMPPAIDLVAEGETGTAGPQQARMRWFAQVDAAGRYTLYQATVLGHPPDAQALETFWEGLRLR</sequence>
<dbReference type="Proteomes" id="UP000255265">
    <property type="component" value="Unassembled WGS sequence"/>
</dbReference>
<dbReference type="PROSITE" id="PS51257">
    <property type="entry name" value="PROKAR_LIPOPROTEIN"/>
    <property type="match status" value="1"/>
</dbReference>
<protein>
    <recommendedName>
        <fullName evidence="3">Transmembrane protein</fullName>
    </recommendedName>
</protein>
<proteinExistence type="predicted"/>
<dbReference type="OrthoDB" id="9154310at2"/>
<name>A0A370FQ09_9BURK</name>
<organism evidence="1 2">
    <name type="scientific">Pseudacidovorax intermedius</name>
    <dbReference type="NCBI Taxonomy" id="433924"/>
    <lineage>
        <taxon>Bacteria</taxon>
        <taxon>Pseudomonadati</taxon>
        <taxon>Pseudomonadota</taxon>
        <taxon>Betaproteobacteria</taxon>
        <taxon>Burkholderiales</taxon>
        <taxon>Comamonadaceae</taxon>
        <taxon>Pseudacidovorax</taxon>
    </lineage>
</organism>
<evidence type="ECO:0000313" key="1">
    <source>
        <dbReference type="EMBL" id="RDI29363.1"/>
    </source>
</evidence>
<accession>A0A370FQ09</accession>
<evidence type="ECO:0008006" key="3">
    <source>
        <dbReference type="Google" id="ProtNLM"/>
    </source>
</evidence>
<comment type="caution">
    <text evidence="1">The sequence shown here is derived from an EMBL/GenBank/DDBJ whole genome shotgun (WGS) entry which is preliminary data.</text>
</comment>
<dbReference type="AlphaFoldDB" id="A0A370FQ09"/>
<keyword evidence="2" id="KW-1185">Reference proteome</keyword>
<dbReference type="EMBL" id="QQAV01000001">
    <property type="protein sequence ID" value="RDI29363.1"/>
    <property type="molecule type" value="Genomic_DNA"/>
</dbReference>
<gene>
    <name evidence="1" type="ORF">DFR41_1011119</name>
</gene>